<dbReference type="RefSeq" id="WP_407349732.1">
    <property type="nucleotide sequence ID" value="NZ_CP136864.1"/>
</dbReference>
<evidence type="ECO:0000313" key="2">
    <source>
        <dbReference type="Proteomes" id="UP001626537"/>
    </source>
</evidence>
<proteinExistence type="predicted"/>
<reference evidence="1 2" key="1">
    <citation type="submission" date="2023-10" db="EMBL/GenBank/DDBJ databases">
        <title>Two novel species belonging to the OM43/NOR5 clade.</title>
        <authorList>
            <person name="Park M."/>
        </authorList>
    </citation>
    <scope>NUCLEOTIDE SEQUENCE [LARGE SCALE GENOMIC DNA]</scope>
    <source>
        <strain evidence="1 2">IMCC43200</strain>
    </source>
</reference>
<accession>A0ABZ0I8F6</accession>
<protein>
    <submittedName>
        <fullName evidence="1">Uncharacterized protein</fullName>
    </submittedName>
</protein>
<keyword evidence="2" id="KW-1185">Reference proteome</keyword>
<name>A0ABZ0I8F6_9GAMM</name>
<dbReference type="EMBL" id="CP136864">
    <property type="protein sequence ID" value="WOJ95099.1"/>
    <property type="molecule type" value="Genomic_DNA"/>
</dbReference>
<gene>
    <name evidence="1" type="ORF">R0135_07980</name>
</gene>
<dbReference type="Proteomes" id="UP001626537">
    <property type="component" value="Chromosome"/>
</dbReference>
<sequence>MKAKKLLNRLGEFLDADETTQYRELKATNKVLGVLKALKRKEASLKEQLLITLDPQERSAIQTKLDVIYAQRKKGVERVKQLKELERSGDGDTKDK</sequence>
<organism evidence="1 2">
    <name type="scientific">Congregibacter variabilis</name>
    <dbReference type="NCBI Taxonomy" id="3081200"/>
    <lineage>
        <taxon>Bacteria</taxon>
        <taxon>Pseudomonadati</taxon>
        <taxon>Pseudomonadota</taxon>
        <taxon>Gammaproteobacteria</taxon>
        <taxon>Cellvibrionales</taxon>
        <taxon>Halieaceae</taxon>
        <taxon>Congregibacter</taxon>
    </lineage>
</organism>
<evidence type="ECO:0000313" key="1">
    <source>
        <dbReference type="EMBL" id="WOJ95099.1"/>
    </source>
</evidence>